<keyword evidence="1" id="KW-0805">Transcription regulation</keyword>
<reference evidence="5" key="1">
    <citation type="journal article" date="2021" name="Proc. Natl. Acad. Sci. U.S.A.">
        <title>A Catalog of Tens of Thousands of Viruses from Human Metagenomes Reveals Hidden Associations with Chronic Diseases.</title>
        <authorList>
            <person name="Tisza M.J."/>
            <person name="Buck C.B."/>
        </authorList>
    </citation>
    <scope>NUCLEOTIDE SEQUENCE</scope>
    <source>
        <strain evidence="5">Ct1NJ1</strain>
    </source>
</reference>
<proteinExistence type="predicted"/>
<dbReference type="InterPro" id="IPR027417">
    <property type="entry name" value="P-loop_NTPase"/>
</dbReference>
<accession>A0A8S5RQR4</accession>
<dbReference type="Pfam" id="PF08707">
    <property type="entry name" value="PriCT_2"/>
    <property type="match status" value="1"/>
</dbReference>
<dbReference type="Pfam" id="PF08220">
    <property type="entry name" value="HTH_DeoR"/>
    <property type="match status" value="1"/>
</dbReference>
<dbReference type="Pfam" id="PF13481">
    <property type="entry name" value="AAA_25"/>
    <property type="match status" value="1"/>
</dbReference>
<evidence type="ECO:0000256" key="1">
    <source>
        <dbReference type="ARBA" id="ARBA00023015"/>
    </source>
</evidence>
<dbReference type="EMBL" id="BK057790">
    <property type="protein sequence ID" value="DAE91840.1"/>
    <property type="molecule type" value="Genomic_DNA"/>
</dbReference>
<dbReference type="InterPro" id="IPR014819">
    <property type="entry name" value="PriCT_2"/>
</dbReference>
<protein>
    <submittedName>
        <fullName evidence="5">Regulatory protein repA</fullName>
    </submittedName>
</protein>
<dbReference type="InterPro" id="IPR001034">
    <property type="entry name" value="DeoR_HTH"/>
</dbReference>
<dbReference type="GO" id="GO:0003700">
    <property type="term" value="F:DNA-binding transcription factor activity"/>
    <property type="evidence" value="ECO:0007669"/>
    <property type="project" value="InterPro"/>
</dbReference>
<dbReference type="GO" id="GO:0016817">
    <property type="term" value="F:hydrolase activity, acting on acid anhydrides"/>
    <property type="evidence" value="ECO:0007669"/>
    <property type="project" value="InterPro"/>
</dbReference>
<keyword evidence="2" id="KW-0804">Transcription</keyword>
<feature type="domain" description="Primase C-terminal 2" evidence="4">
    <location>
        <begin position="9"/>
        <end position="81"/>
    </location>
</feature>
<dbReference type="SUPFAM" id="SSF52540">
    <property type="entry name" value="P-loop containing nucleoside triphosphate hydrolases"/>
    <property type="match status" value="1"/>
</dbReference>
<feature type="domain" description="HTH deoR-type" evidence="3">
    <location>
        <begin position="629"/>
        <end position="657"/>
    </location>
</feature>
<name>A0A8S5RQR4_9CAUD</name>
<evidence type="ECO:0000313" key="5">
    <source>
        <dbReference type="EMBL" id="DAE91840.1"/>
    </source>
</evidence>
<evidence type="ECO:0000259" key="4">
    <source>
        <dbReference type="Pfam" id="PF08707"/>
    </source>
</evidence>
<sequence length="671" mass="76225">MRKINLIPLLDYIDPAFCDYQEWLQVGMGLKEEGYDISDWESWSAKDITRYHAGECAKKWATFTGHYNGSPVTGATIVNMAKENGWTATPHLPDRAYGWDDEIIADEEVIIDKNWVEGREIEDPGDDWNPAKDLITYLELLYDSSDYVGYVTESWEQDGKFLPSKGKFKRTAGELIHALSECDGDIGAVLGDYNPDVGAWIRFNPLDGRGVRNENVTEFKYALVESDCMPIDKQNEIIRKLELPVTCMVYSGGKSVHAIVKVDAANYDEYRKRVDYLYNICRKNGLEIDVQNRNPSRLSRMPGVTRKDKKQFLVDTNIGKSSFAEWQTWIESINDNLPEPESLRDFWNNLPPLAPPLIENVLRKGHKMLLAGPSKAGKSFALIELVIAIAEGRKWLNWDCSQGRVLYVNLELDAASCLHRFKDVYTELGWEARSLSNIDIWNLRGKSLPMDKLAPKLIRRAVKQEYTAIIIDPIYKVITGDENSAEQMAHFCNQFDRIATELNCSVIYCHHHSKGAQGGKRAIDRASGSGVFGRDADALLDMIELDAEQVGSSRSAWRIEGTLREYASFRPVNVWFDYPVHRIDDTGTLESIKLDVEMTPAERGRNSRSKIKRSRIQNLESAYNACLVSGEVTIDDMAEYLDISPKTLRRDINSSEEFTVKNGKVERNNIE</sequence>
<dbReference type="Gene3D" id="3.40.50.300">
    <property type="entry name" value="P-loop containing nucleotide triphosphate hydrolases"/>
    <property type="match status" value="1"/>
</dbReference>
<evidence type="ECO:0000259" key="3">
    <source>
        <dbReference type="Pfam" id="PF08220"/>
    </source>
</evidence>
<evidence type="ECO:0000256" key="2">
    <source>
        <dbReference type="ARBA" id="ARBA00023163"/>
    </source>
</evidence>
<organism evidence="5">
    <name type="scientific">Siphoviridae sp. ct1NJ1</name>
    <dbReference type="NCBI Taxonomy" id="2827557"/>
    <lineage>
        <taxon>Viruses</taxon>
        <taxon>Duplodnaviria</taxon>
        <taxon>Heunggongvirae</taxon>
        <taxon>Uroviricota</taxon>
        <taxon>Caudoviricetes</taxon>
    </lineage>
</organism>
<dbReference type="InterPro" id="IPR038724">
    <property type="entry name" value="RepA"/>
</dbReference>
<dbReference type="CDD" id="cd01125">
    <property type="entry name" value="RepA_RSF1010_like"/>
    <property type="match status" value="1"/>
</dbReference>